<dbReference type="AlphaFoldDB" id="A0A9D1H0A7"/>
<dbReference type="Gene3D" id="3.90.550.10">
    <property type="entry name" value="Spore Coat Polysaccharide Biosynthesis Protein SpsA, Chain A"/>
    <property type="match status" value="1"/>
</dbReference>
<feature type="domain" description="Glycosyltransferase 2-like" evidence="4">
    <location>
        <begin position="238"/>
        <end position="344"/>
    </location>
</feature>
<dbReference type="InterPro" id="IPR029044">
    <property type="entry name" value="Nucleotide-diphossugar_trans"/>
</dbReference>
<dbReference type="Pfam" id="PF00535">
    <property type="entry name" value="Glycos_transf_2"/>
    <property type="match status" value="1"/>
</dbReference>
<evidence type="ECO:0000313" key="6">
    <source>
        <dbReference type="Proteomes" id="UP000886842"/>
    </source>
</evidence>
<keyword evidence="2" id="KW-0328">Glycosyltransferase</keyword>
<evidence type="ECO:0000256" key="1">
    <source>
        <dbReference type="ARBA" id="ARBA00006739"/>
    </source>
</evidence>
<comment type="caution">
    <text evidence="5">The sequence shown here is derived from an EMBL/GenBank/DDBJ whole genome shotgun (WGS) entry which is preliminary data.</text>
</comment>
<proteinExistence type="inferred from homology"/>
<sequence length="567" mass="63424">MTPRLEQIARRIARRGSLQQMDGVARWVGAVSPPLRDYRLMRVAAVTGDPHLTERLALSLSRGRASLDRIRTAVRTLAHTPHDPSARQVLAPLRRHHLESLGWLLFNQASAAEDRTDALHLFEWCRRRWGGAALSRTGRATWIEALIGLGQHERARRALVEPITTDRRLRIDAVNPYVDRALERVSPEAERRWLAEFNRYYVPAGLSPVRLESGVADPYDRLVADTPTRREVAGPLVSVVMSAYRPDHRLLTAVRSVLASTWTNLEVLVFDDASGPQYDQVLAAAAALDPRVVVDRMASNGGTYAIRNAALDRARGDFVTFHDSDDWMHPDRLALQAQHLLSHPLAPANLTMSLRTTTRLELVNARSLGLKICEPSLMMRRSVVTERIGVFDRVRKAGDAEFRQRIEAGFATKVEALAPTVPLTLQLVSPDSLSGGDIRRYRVSLDRRLHRACYEAWHLDQRARGLVPRIEADVDGGVRPYYAPPTISGISPAEPPQVCVDCDWFAAPAREQRRQVARAEALARSGLRVALRQRRDPHADGDPLLTPHPTVIRALNRGRLGFIHGDD</sequence>
<accession>A0A9D1H0A7</accession>
<evidence type="ECO:0000259" key="4">
    <source>
        <dbReference type="Pfam" id="PF00535"/>
    </source>
</evidence>
<name>A0A9D1H0A7_9ACTN</name>
<organism evidence="5 6">
    <name type="scientific">Candidatus Avipropionibacterium avicola</name>
    <dbReference type="NCBI Taxonomy" id="2840701"/>
    <lineage>
        <taxon>Bacteria</taxon>
        <taxon>Bacillati</taxon>
        <taxon>Actinomycetota</taxon>
        <taxon>Actinomycetes</taxon>
        <taxon>Propionibacteriales</taxon>
        <taxon>Propionibacteriaceae</taxon>
        <taxon>Propionibacteriaceae incertae sedis</taxon>
        <taxon>Candidatus Avipropionibacterium</taxon>
    </lineage>
</organism>
<dbReference type="InterPro" id="IPR001173">
    <property type="entry name" value="Glyco_trans_2-like"/>
</dbReference>
<gene>
    <name evidence="5" type="ORF">IAA98_13855</name>
</gene>
<dbReference type="Proteomes" id="UP000886842">
    <property type="component" value="Unassembled WGS sequence"/>
</dbReference>
<keyword evidence="3" id="KW-0808">Transferase</keyword>
<dbReference type="PANTHER" id="PTHR43685:SF5">
    <property type="entry name" value="GLYCOSYLTRANSFERASE EPSE-RELATED"/>
    <property type="match status" value="1"/>
</dbReference>
<dbReference type="CDD" id="cd00761">
    <property type="entry name" value="Glyco_tranf_GTA_type"/>
    <property type="match status" value="1"/>
</dbReference>
<reference evidence="5" key="2">
    <citation type="journal article" date="2021" name="PeerJ">
        <title>Extensive microbial diversity within the chicken gut microbiome revealed by metagenomics and culture.</title>
        <authorList>
            <person name="Gilroy R."/>
            <person name="Ravi A."/>
            <person name="Getino M."/>
            <person name="Pursley I."/>
            <person name="Horton D.L."/>
            <person name="Alikhan N.F."/>
            <person name="Baker D."/>
            <person name="Gharbi K."/>
            <person name="Hall N."/>
            <person name="Watson M."/>
            <person name="Adriaenssens E.M."/>
            <person name="Foster-Nyarko E."/>
            <person name="Jarju S."/>
            <person name="Secka A."/>
            <person name="Antonio M."/>
            <person name="Oren A."/>
            <person name="Chaudhuri R.R."/>
            <person name="La Ragione R."/>
            <person name="Hildebrand F."/>
            <person name="Pallen M.J."/>
        </authorList>
    </citation>
    <scope>NUCLEOTIDE SEQUENCE</scope>
    <source>
        <strain evidence="5">ChiGjej1B1-24693</strain>
    </source>
</reference>
<protein>
    <submittedName>
        <fullName evidence="5">Glycosyltransferase family 2 protein</fullName>
    </submittedName>
</protein>
<evidence type="ECO:0000313" key="5">
    <source>
        <dbReference type="EMBL" id="HIT76662.1"/>
    </source>
</evidence>
<dbReference type="InterPro" id="IPR050834">
    <property type="entry name" value="Glycosyltransf_2"/>
</dbReference>
<evidence type="ECO:0000256" key="3">
    <source>
        <dbReference type="ARBA" id="ARBA00022679"/>
    </source>
</evidence>
<reference evidence="5" key="1">
    <citation type="submission" date="2020-10" db="EMBL/GenBank/DDBJ databases">
        <authorList>
            <person name="Gilroy R."/>
        </authorList>
    </citation>
    <scope>NUCLEOTIDE SEQUENCE</scope>
    <source>
        <strain evidence="5">ChiGjej1B1-24693</strain>
    </source>
</reference>
<dbReference type="GO" id="GO:0016757">
    <property type="term" value="F:glycosyltransferase activity"/>
    <property type="evidence" value="ECO:0007669"/>
    <property type="project" value="UniProtKB-KW"/>
</dbReference>
<evidence type="ECO:0000256" key="2">
    <source>
        <dbReference type="ARBA" id="ARBA00022676"/>
    </source>
</evidence>
<dbReference type="EMBL" id="DVLP01000402">
    <property type="protein sequence ID" value="HIT76662.1"/>
    <property type="molecule type" value="Genomic_DNA"/>
</dbReference>
<dbReference type="SUPFAM" id="SSF53448">
    <property type="entry name" value="Nucleotide-diphospho-sugar transferases"/>
    <property type="match status" value="1"/>
</dbReference>
<dbReference type="PANTHER" id="PTHR43685">
    <property type="entry name" value="GLYCOSYLTRANSFERASE"/>
    <property type="match status" value="1"/>
</dbReference>
<comment type="similarity">
    <text evidence="1">Belongs to the glycosyltransferase 2 family.</text>
</comment>